<dbReference type="AlphaFoldDB" id="A0A232EKN2"/>
<keyword evidence="2" id="KW-1185">Reference proteome</keyword>
<evidence type="ECO:0000313" key="1">
    <source>
        <dbReference type="EMBL" id="OXU18881.1"/>
    </source>
</evidence>
<gene>
    <name evidence="1" type="ORF">TSAR_011488</name>
</gene>
<proteinExistence type="predicted"/>
<name>A0A232EKN2_9HYME</name>
<accession>A0A232EKN2</accession>
<protein>
    <submittedName>
        <fullName evidence="1">Uncharacterized protein</fullName>
    </submittedName>
</protein>
<organism evidence="1 2">
    <name type="scientific">Trichomalopsis sarcophagae</name>
    <dbReference type="NCBI Taxonomy" id="543379"/>
    <lineage>
        <taxon>Eukaryota</taxon>
        <taxon>Metazoa</taxon>
        <taxon>Ecdysozoa</taxon>
        <taxon>Arthropoda</taxon>
        <taxon>Hexapoda</taxon>
        <taxon>Insecta</taxon>
        <taxon>Pterygota</taxon>
        <taxon>Neoptera</taxon>
        <taxon>Endopterygota</taxon>
        <taxon>Hymenoptera</taxon>
        <taxon>Apocrita</taxon>
        <taxon>Proctotrupomorpha</taxon>
        <taxon>Chalcidoidea</taxon>
        <taxon>Pteromalidae</taxon>
        <taxon>Pteromalinae</taxon>
        <taxon>Trichomalopsis</taxon>
    </lineage>
</organism>
<evidence type="ECO:0000313" key="2">
    <source>
        <dbReference type="Proteomes" id="UP000215335"/>
    </source>
</evidence>
<reference evidence="1 2" key="1">
    <citation type="journal article" date="2017" name="Curr. Biol.">
        <title>The Evolution of Venom by Co-option of Single-Copy Genes.</title>
        <authorList>
            <person name="Martinson E.O."/>
            <person name="Mrinalini"/>
            <person name="Kelkar Y.D."/>
            <person name="Chang C.H."/>
            <person name="Werren J.H."/>
        </authorList>
    </citation>
    <scope>NUCLEOTIDE SEQUENCE [LARGE SCALE GENOMIC DNA]</scope>
    <source>
        <strain evidence="1 2">Alberta</strain>
        <tissue evidence="1">Whole body</tissue>
    </source>
</reference>
<sequence>MRTHFSHKVLPVLSASQYATVVVQFLSNSITLNFNQNSEYHQLLITLLNYQNLIQMSFQLDSPALIDY</sequence>
<comment type="caution">
    <text evidence="1">The sequence shown here is derived from an EMBL/GenBank/DDBJ whole genome shotgun (WGS) entry which is preliminary data.</text>
</comment>
<dbReference type="EMBL" id="NNAY01003775">
    <property type="protein sequence ID" value="OXU18881.1"/>
    <property type="molecule type" value="Genomic_DNA"/>
</dbReference>
<dbReference type="Proteomes" id="UP000215335">
    <property type="component" value="Unassembled WGS sequence"/>
</dbReference>